<proteinExistence type="predicted"/>
<name>A0A822YZD2_NELNU</name>
<evidence type="ECO:0000313" key="3">
    <source>
        <dbReference type="Proteomes" id="UP000607653"/>
    </source>
</evidence>
<comment type="caution">
    <text evidence="2">The sequence shown here is derived from an EMBL/GenBank/DDBJ whole genome shotgun (WGS) entry which is preliminary data.</text>
</comment>
<dbReference type="AlphaFoldDB" id="A0A822YZD2"/>
<feature type="region of interest" description="Disordered" evidence="1">
    <location>
        <begin position="40"/>
        <end position="59"/>
    </location>
</feature>
<sequence length="59" mass="6702">MEQQASPITRLTLRLKYSRNANIPQAFFFFDLSITNPIEKHKKHKSATPANTGTRIANS</sequence>
<organism evidence="2 3">
    <name type="scientific">Nelumbo nucifera</name>
    <name type="common">Sacred lotus</name>
    <dbReference type="NCBI Taxonomy" id="4432"/>
    <lineage>
        <taxon>Eukaryota</taxon>
        <taxon>Viridiplantae</taxon>
        <taxon>Streptophyta</taxon>
        <taxon>Embryophyta</taxon>
        <taxon>Tracheophyta</taxon>
        <taxon>Spermatophyta</taxon>
        <taxon>Magnoliopsida</taxon>
        <taxon>Proteales</taxon>
        <taxon>Nelumbonaceae</taxon>
        <taxon>Nelumbo</taxon>
    </lineage>
</organism>
<evidence type="ECO:0000313" key="2">
    <source>
        <dbReference type="EMBL" id="DAD36585.1"/>
    </source>
</evidence>
<accession>A0A822YZD2</accession>
<gene>
    <name evidence="2" type="ORF">HUJ06_007226</name>
</gene>
<dbReference type="EMBL" id="DUZY01000004">
    <property type="protein sequence ID" value="DAD36585.1"/>
    <property type="molecule type" value="Genomic_DNA"/>
</dbReference>
<feature type="compositionally biased region" description="Polar residues" evidence="1">
    <location>
        <begin position="48"/>
        <end position="59"/>
    </location>
</feature>
<evidence type="ECO:0000256" key="1">
    <source>
        <dbReference type="SAM" id="MobiDB-lite"/>
    </source>
</evidence>
<reference evidence="2 3" key="1">
    <citation type="journal article" date="2020" name="Mol. Biol. Evol.">
        <title>Distinct Expression and Methylation Patterns for Genes with Different Fates following a Single Whole-Genome Duplication in Flowering Plants.</title>
        <authorList>
            <person name="Shi T."/>
            <person name="Rahmani R.S."/>
            <person name="Gugger P.F."/>
            <person name="Wang M."/>
            <person name="Li H."/>
            <person name="Zhang Y."/>
            <person name="Li Z."/>
            <person name="Wang Q."/>
            <person name="Van de Peer Y."/>
            <person name="Marchal K."/>
            <person name="Chen J."/>
        </authorList>
    </citation>
    <scope>NUCLEOTIDE SEQUENCE [LARGE SCALE GENOMIC DNA]</scope>
    <source>
        <tissue evidence="2">Leaf</tissue>
    </source>
</reference>
<keyword evidence="3" id="KW-1185">Reference proteome</keyword>
<dbReference type="Proteomes" id="UP000607653">
    <property type="component" value="Unassembled WGS sequence"/>
</dbReference>
<protein>
    <submittedName>
        <fullName evidence="2">Uncharacterized protein</fullName>
    </submittedName>
</protein>